<reference evidence="1" key="2">
    <citation type="journal article" date="2015" name="Data Brief">
        <title>Shoot transcriptome of the giant reed, Arundo donax.</title>
        <authorList>
            <person name="Barrero R.A."/>
            <person name="Guerrero F.D."/>
            <person name="Moolhuijzen P."/>
            <person name="Goolsby J.A."/>
            <person name="Tidwell J."/>
            <person name="Bellgard S.E."/>
            <person name="Bellgard M.I."/>
        </authorList>
    </citation>
    <scope>NUCLEOTIDE SEQUENCE</scope>
    <source>
        <tissue evidence="1">Shoot tissue taken approximately 20 cm above the soil surface</tissue>
    </source>
</reference>
<name>A0A0A8ZH05_ARUDO</name>
<protein>
    <submittedName>
        <fullName evidence="1">Uncharacterized protein</fullName>
    </submittedName>
</protein>
<evidence type="ECO:0000313" key="1">
    <source>
        <dbReference type="EMBL" id="JAD38086.1"/>
    </source>
</evidence>
<sequence>MNLAPIPFSRIFPCIQSQQSRGLMVRVNHNIKTSNQQRHMHV</sequence>
<proteinExistence type="predicted"/>
<accession>A0A0A8ZH05</accession>
<dbReference type="EMBL" id="GBRH01259809">
    <property type="protein sequence ID" value="JAD38086.1"/>
    <property type="molecule type" value="Transcribed_RNA"/>
</dbReference>
<dbReference type="AlphaFoldDB" id="A0A0A8ZH05"/>
<organism evidence="1">
    <name type="scientific">Arundo donax</name>
    <name type="common">Giant reed</name>
    <name type="synonym">Donax arundinaceus</name>
    <dbReference type="NCBI Taxonomy" id="35708"/>
    <lineage>
        <taxon>Eukaryota</taxon>
        <taxon>Viridiplantae</taxon>
        <taxon>Streptophyta</taxon>
        <taxon>Embryophyta</taxon>
        <taxon>Tracheophyta</taxon>
        <taxon>Spermatophyta</taxon>
        <taxon>Magnoliopsida</taxon>
        <taxon>Liliopsida</taxon>
        <taxon>Poales</taxon>
        <taxon>Poaceae</taxon>
        <taxon>PACMAD clade</taxon>
        <taxon>Arundinoideae</taxon>
        <taxon>Arundineae</taxon>
        <taxon>Arundo</taxon>
    </lineage>
</organism>
<reference evidence="1" key="1">
    <citation type="submission" date="2014-09" db="EMBL/GenBank/DDBJ databases">
        <authorList>
            <person name="Magalhaes I.L.F."/>
            <person name="Oliveira U."/>
            <person name="Santos F.R."/>
            <person name="Vidigal T.H.D.A."/>
            <person name="Brescovit A.D."/>
            <person name="Santos A.J."/>
        </authorList>
    </citation>
    <scope>NUCLEOTIDE SEQUENCE</scope>
    <source>
        <tissue evidence="1">Shoot tissue taken approximately 20 cm above the soil surface</tissue>
    </source>
</reference>